<dbReference type="RefSeq" id="WP_085197246.1">
    <property type="nucleotide sequence ID" value="NZ_JACKVI010000014.1"/>
</dbReference>
<dbReference type="SUPFAM" id="SSF56300">
    <property type="entry name" value="Metallo-dependent phosphatases"/>
    <property type="match status" value="1"/>
</dbReference>
<gene>
    <name evidence="3" type="ORF">AWC06_15105</name>
</gene>
<feature type="domain" description="Capsule synthesis protein CapA" evidence="2">
    <location>
        <begin position="3"/>
        <end position="283"/>
    </location>
</feature>
<comment type="similarity">
    <text evidence="1">Belongs to the CapA family.</text>
</comment>
<dbReference type="EMBL" id="LQOW01000024">
    <property type="protein sequence ID" value="ORV59479.1"/>
    <property type="molecule type" value="Genomic_DNA"/>
</dbReference>
<dbReference type="InterPro" id="IPR052169">
    <property type="entry name" value="CW_Biosynth-Accessory"/>
</dbReference>
<dbReference type="CDD" id="cd07381">
    <property type="entry name" value="MPP_CapA"/>
    <property type="match status" value="1"/>
</dbReference>
<reference evidence="3 4" key="1">
    <citation type="submission" date="2016-01" db="EMBL/GenBank/DDBJ databases">
        <title>The new phylogeny of the genus Mycobacterium.</title>
        <authorList>
            <person name="Tarcisio F."/>
            <person name="Conor M."/>
            <person name="Antonella G."/>
            <person name="Elisabetta G."/>
            <person name="Giulia F.S."/>
            <person name="Sara T."/>
            <person name="Anna F."/>
            <person name="Clotilde B."/>
            <person name="Roberto B."/>
            <person name="Veronica D.S."/>
            <person name="Fabio R."/>
            <person name="Monica P."/>
            <person name="Olivier J."/>
            <person name="Enrico T."/>
            <person name="Nicola S."/>
        </authorList>
    </citation>
    <scope>NUCLEOTIDE SEQUENCE [LARGE SCALE GENOMIC DNA]</scope>
    <source>
        <strain evidence="3 4">DSM 45731</strain>
    </source>
</reference>
<keyword evidence="4" id="KW-1185">Reference proteome</keyword>
<sequence>MTTLFLCGDVMTGRGIDQILPHGGDPGLCEPAVLDARSYVRLAERANGPIPRPVGFEWPWGDALAVLDQFAPDVRVLNLETSVTSDGNFASGKPVHYRMHPNNVACLTTVRPDVCVLANNHILDFGTAGLAETLHTLAMAGIPTVGAGLDAEQAERPALIAIPDGTRVVIAAAGMPCSGVPRSWAATDDRPGVVVGELSERGAVEIADRVLRLKRADDVAIVSLHWGSNWGYDVESRQVRFAHRLIDAGVDVVHGHSSHHARPIEVYRGKLILYGCGDTIDDYEGISGYEDYRDELRLLYFASIDRASGALIVLHMVPMRACRMRLEHASRDDAEWLRCTLEDASQWFGTTIRGEADGTLTVLPI</sequence>
<dbReference type="STRING" id="1260918.AWC06_15105"/>
<proteinExistence type="inferred from homology"/>
<dbReference type="SMART" id="SM00854">
    <property type="entry name" value="PGA_cap"/>
    <property type="match status" value="1"/>
</dbReference>
<accession>A0A1X1US28</accession>
<dbReference type="Gene3D" id="3.60.21.10">
    <property type="match status" value="1"/>
</dbReference>
<dbReference type="Proteomes" id="UP000194000">
    <property type="component" value="Unassembled WGS sequence"/>
</dbReference>
<dbReference type="PANTHER" id="PTHR33393:SF11">
    <property type="entry name" value="POLYGLUTAMINE SYNTHESIS ACCESSORY PROTEIN RV0574C-RELATED"/>
    <property type="match status" value="1"/>
</dbReference>
<dbReference type="AlphaFoldDB" id="A0A1X1US28"/>
<evidence type="ECO:0000313" key="4">
    <source>
        <dbReference type="Proteomes" id="UP000194000"/>
    </source>
</evidence>
<evidence type="ECO:0000313" key="3">
    <source>
        <dbReference type="EMBL" id="ORV59479.1"/>
    </source>
</evidence>
<protein>
    <recommendedName>
        <fullName evidence="2">Capsule synthesis protein CapA domain-containing protein</fullName>
    </recommendedName>
</protein>
<evidence type="ECO:0000256" key="1">
    <source>
        <dbReference type="ARBA" id="ARBA00005662"/>
    </source>
</evidence>
<dbReference type="OrthoDB" id="9810718at2"/>
<dbReference type="Pfam" id="PF09587">
    <property type="entry name" value="PGA_cap"/>
    <property type="match status" value="1"/>
</dbReference>
<organism evidence="3 4">
    <name type="scientific">Mycobacterium fragae</name>
    <dbReference type="NCBI Taxonomy" id="1260918"/>
    <lineage>
        <taxon>Bacteria</taxon>
        <taxon>Bacillati</taxon>
        <taxon>Actinomycetota</taxon>
        <taxon>Actinomycetes</taxon>
        <taxon>Mycobacteriales</taxon>
        <taxon>Mycobacteriaceae</taxon>
        <taxon>Mycobacterium</taxon>
    </lineage>
</organism>
<dbReference type="PANTHER" id="PTHR33393">
    <property type="entry name" value="POLYGLUTAMINE SYNTHESIS ACCESSORY PROTEIN RV0574C-RELATED"/>
    <property type="match status" value="1"/>
</dbReference>
<comment type="caution">
    <text evidence="3">The sequence shown here is derived from an EMBL/GenBank/DDBJ whole genome shotgun (WGS) entry which is preliminary data.</text>
</comment>
<evidence type="ECO:0000259" key="2">
    <source>
        <dbReference type="SMART" id="SM00854"/>
    </source>
</evidence>
<dbReference type="InterPro" id="IPR019079">
    <property type="entry name" value="Capsule_synth_CapA"/>
</dbReference>
<dbReference type="InterPro" id="IPR029052">
    <property type="entry name" value="Metallo-depent_PP-like"/>
</dbReference>
<name>A0A1X1US28_9MYCO</name>